<accession>Q6YPC2</accession>
<organism evidence="3 4">
    <name type="scientific">Oryza sativa subsp. japonica</name>
    <name type="common">Rice</name>
    <dbReference type="NCBI Taxonomy" id="39947"/>
    <lineage>
        <taxon>Eukaryota</taxon>
        <taxon>Viridiplantae</taxon>
        <taxon>Streptophyta</taxon>
        <taxon>Embryophyta</taxon>
        <taxon>Tracheophyta</taxon>
        <taxon>Spermatophyta</taxon>
        <taxon>Magnoliopsida</taxon>
        <taxon>Liliopsida</taxon>
        <taxon>Poales</taxon>
        <taxon>Poaceae</taxon>
        <taxon>BOP clade</taxon>
        <taxon>Oryzoideae</taxon>
        <taxon>Oryzeae</taxon>
        <taxon>Oryzinae</taxon>
        <taxon>Oryza</taxon>
        <taxon>Oryza sativa</taxon>
    </lineage>
</organism>
<sequence>MAAAAQAGSGGAGGREQATATAVEQAGGDVTAWRLRVTTATATPRLERASQTPPVLLPLVYQGGGGPWRWCLPERARLQRGNARAKETAAHGHSGHPLGMPVPDGHGHGHGVSPDRLCRRGSGTGTADEVKVLVMMSVTIIHQAVEKISKLE</sequence>
<reference evidence="4" key="4">
    <citation type="journal article" date="2008" name="Nucleic Acids Res.">
        <title>The rice annotation project database (RAP-DB): 2008 update.</title>
        <authorList>
            <consortium name="The rice annotation project (RAP)"/>
        </authorList>
    </citation>
    <scope>GENOME REANNOTATION</scope>
    <source>
        <strain evidence="4">cv. Nipponbare</strain>
    </source>
</reference>
<protein>
    <submittedName>
        <fullName evidence="3">Uncharacterized protein</fullName>
    </submittedName>
</protein>
<dbReference type="EMBL" id="AP005411">
    <property type="protein sequence ID" value="BAD10354.1"/>
    <property type="molecule type" value="Genomic_DNA"/>
</dbReference>
<evidence type="ECO:0000313" key="4">
    <source>
        <dbReference type="Proteomes" id="UP000000763"/>
    </source>
</evidence>
<gene>
    <name evidence="2" type="ORF">OSJNBa0044E16.42</name>
    <name evidence="3" type="ORF">OSJNOa199K18.3</name>
</gene>
<proteinExistence type="predicted"/>
<dbReference type="AlphaFoldDB" id="Q6YPC2"/>
<feature type="region of interest" description="Disordered" evidence="1">
    <location>
        <begin position="1"/>
        <end position="25"/>
    </location>
</feature>
<dbReference type="EMBL" id="AP006848">
    <property type="protein sequence ID" value="BAD17835.1"/>
    <property type="molecule type" value="Genomic_DNA"/>
</dbReference>
<reference evidence="2" key="1">
    <citation type="submission" date="2002-06" db="EMBL/GenBank/DDBJ databases">
        <title>Oryza sativa nipponbare(GA3) genomic DNA, chromosome 8, BAC clone:OSJNBa0044E16.</title>
        <authorList>
            <person name="Sasaki T."/>
            <person name="Matsumoto T."/>
            <person name="Katayose Y."/>
        </authorList>
    </citation>
    <scope>NUCLEOTIDE SEQUENCE</scope>
</reference>
<evidence type="ECO:0000313" key="2">
    <source>
        <dbReference type="EMBL" id="BAD10354.1"/>
    </source>
</evidence>
<name>Q6YPC2_ORYSJ</name>
<evidence type="ECO:0000256" key="1">
    <source>
        <dbReference type="SAM" id="MobiDB-lite"/>
    </source>
</evidence>
<reference evidence="3" key="2">
    <citation type="submission" date="2004-04" db="EMBL/GenBank/DDBJ databases">
        <title>Oryza sativa nipponbare(GA3) genomic DNA, chromosome 8, fosmid clone:OSJNOa199K18.</title>
        <authorList>
            <person name="Sasaki T."/>
            <person name="Matsumoto T."/>
            <person name="Fujisawa M."/>
        </authorList>
    </citation>
    <scope>NUCLEOTIDE SEQUENCE</scope>
</reference>
<reference evidence="4" key="3">
    <citation type="journal article" date="2005" name="Nature">
        <title>The map-based sequence of the rice genome.</title>
        <authorList>
            <consortium name="International rice genome sequencing project (IRGSP)"/>
            <person name="Matsumoto T."/>
            <person name="Wu J."/>
            <person name="Kanamori H."/>
            <person name="Katayose Y."/>
            <person name="Fujisawa M."/>
            <person name="Namiki N."/>
            <person name="Mizuno H."/>
            <person name="Yamamoto K."/>
            <person name="Antonio B.A."/>
            <person name="Baba T."/>
            <person name="Sakata K."/>
            <person name="Nagamura Y."/>
            <person name="Aoki H."/>
            <person name="Arikawa K."/>
            <person name="Arita K."/>
            <person name="Bito T."/>
            <person name="Chiden Y."/>
            <person name="Fujitsuka N."/>
            <person name="Fukunaka R."/>
            <person name="Hamada M."/>
            <person name="Harada C."/>
            <person name="Hayashi A."/>
            <person name="Hijishita S."/>
            <person name="Honda M."/>
            <person name="Hosokawa S."/>
            <person name="Ichikawa Y."/>
            <person name="Idonuma A."/>
            <person name="Iijima M."/>
            <person name="Ikeda M."/>
            <person name="Ikeno M."/>
            <person name="Ito K."/>
            <person name="Ito S."/>
            <person name="Ito T."/>
            <person name="Ito Y."/>
            <person name="Ito Y."/>
            <person name="Iwabuchi A."/>
            <person name="Kamiya K."/>
            <person name="Karasawa W."/>
            <person name="Kurita K."/>
            <person name="Katagiri S."/>
            <person name="Kikuta A."/>
            <person name="Kobayashi H."/>
            <person name="Kobayashi N."/>
            <person name="Machita K."/>
            <person name="Maehara T."/>
            <person name="Masukawa M."/>
            <person name="Mizubayashi T."/>
            <person name="Mukai Y."/>
            <person name="Nagasaki H."/>
            <person name="Nagata Y."/>
            <person name="Naito S."/>
            <person name="Nakashima M."/>
            <person name="Nakama Y."/>
            <person name="Nakamichi Y."/>
            <person name="Nakamura M."/>
            <person name="Meguro A."/>
            <person name="Negishi M."/>
            <person name="Ohta I."/>
            <person name="Ohta T."/>
            <person name="Okamoto M."/>
            <person name="Ono N."/>
            <person name="Saji S."/>
            <person name="Sakaguchi M."/>
            <person name="Sakai K."/>
            <person name="Shibata M."/>
            <person name="Shimokawa T."/>
            <person name="Song J."/>
            <person name="Takazaki Y."/>
            <person name="Terasawa K."/>
            <person name="Tsugane M."/>
            <person name="Tsuji K."/>
            <person name="Ueda S."/>
            <person name="Waki K."/>
            <person name="Yamagata H."/>
            <person name="Yamamoto M."/>
            <person name="Yamamoto S."/>
            <person name="Yamane H."/>
            <person name="Yoshiki S."/>
            <person name="Yoshihara R."/>
            <person name="Yukawa K."/>
            <person name="Zhong H."/>
            <person name="Yano M."/>
            <person name="Yuan Q."/>
            <person name="Ouyang S."/>
            <person name="Liu J."/>
            <person name="Jones K.M."/>
            <person name="Gansberger K."/>
            <person name="Moffat K."/>
            <person name="Hill J."/>
            <person name="Bera J."/>
            <person name="Fadrosh D."/>
            <person name="Jin S."/>
            <person name="Johri S."/>
            <person name="Kim M."/>
            <person name="Overton L."/>
            <person name="Reardon M."/>
            <person name="Tsitrin T."/>
            <person name="Vuong H."/>
            <person name="Weaver B."/>
            <person name="Ciecko A."/>
            <person name="Tallon L."/>
            <person name="Jackson J."/>
            <person name="Pai G."/>
            <person name="Aken S.V."/>
            <person name="Utterback T."/>
            <person name="Reidmuller S."/>
            <person name="Feldblyum T."/>
            <person name="Hsiao J."/>
            <person name="Zismann V."/>
            <person name="Iobst S."/>
            <person name="de Vazeille A.R."/>
            <person name="Buell C.R."/>
            <person name="Ying K."/>
            <person name="Li Y."/>
            <person name="Lu T."/>
            <person name="Huang Y."/>
            <person name="Zhao Q."/>
            <person name="Feng Q."/>
            <person name="Zhang L."/>
            <person name="Zhu J."/>
            <person name="Weng Q."/>
            <person name="Mu J."/>
            <person name="Lu Y."/>
            <person name="Fan D."/>
            <person name="Liu Y."/>
            <person name="Guan J."/>
            <person name="Zhang Y."/>
            <person name="Yu S."/>
            <person name="Liu X."/>
            <person name="Zhang Y."/>
            <person name="Hong G."/>
            <person name="Han B."/>
            <person name="Choisne N."/>
            <person name="Demange N."/>
            <person name="Orjeda G."/>
            <person name="Samain S."/>
            <person name="Cattolico L."/>
            <person name="Pelletier E."/>
            <person name="Couloux A."/>
            <person name="Segurens B."/>
            <person name="Wincker P."/>
            <person name="D'Hont A."/>
            <person name="Scarpelli C."/>
            <person name="Weissenbach J."/>
            <person name="Salanoubat M."/>
            <person name="Quetier F."/>
            <person name="Yu Y."/>
            <person name="Kim H.R."/>
            <person name="Rambo T."/>
            <person name="Currie J."/>
            <person name="Collura K."/>
            <person name="Luo M."/>
            <person name="Yang T."/>
            <person name="Ammiraju J.S.S."/>
            <person name="Engler F."/>
            <person name="Soderlund C."/>
            <person name="Wing R.A."/>
            <person name="Palmer L.E."/>
            <person name="de la Bastide M."/>
            <person name="Spiegel L."/>
            <person name="Nascimento L."/>
            <person name="Zutavern T."/>
            <person name="O'Shaughnessy A."/>
            <person name="Dike S."/>
            <person name="Dedhia N."/>
            <person name="Preston R."/>
            <person name="Balija V."/>
            <person name="McCombie W.R."/>
            <person name="Chow T."/>
            <person name="Chen H."/>
            <person name="Chung M."/>
            <person name="Chen C."/>
            <person name="Shaw J."/>
            <person name="Wu H."/>
            <person name="Hsiao K."/>
            <person name="Chao Y."/>
            <person name="Chu M."/>
            <person name="Cheng C."/>
            <person name="Hour A."/>
            <person name="Lee P."/>
            <person name="Lin S."/>
            <person name="Lin Y."/>
            <person name="Liou J."/>
            <person name="Liu S."/>
            <person name="Hsing Y."/>
            <person name="Raghuvanshi S."/>
            <person name="Mohanty A."/>
            <person name="Bharti A.K."/>
            <person name="Gaur A."/>
            <person name="Gupta V."/>
            <person name="Kumar D."/>
            <person name="Ravi V."/>
            <person name="Vij S."/>
            <person name="Kapur A."/>
            <person name="Khurana P."/>
            <person name="Khurana P."/>
            <person name="Khurana J.P."/>
            <person name="Tyagi A.K."/>
            <person name="Gaikwad K."/>
            <person name="Singh A."/>
            <person name="Dalal V."/>
            <person name="Srivastava S."/>
            <person name="Dixit A."/>
            <person name="Pal A.K."/>
            <person name="Ghazi I.A."/>
            <person name="Yadav M."/>
            <person name="Pandit A."/>
            <person name="Bhargava A."/>
            <person name="Sureshbabu K."/>
            <person name="Batra K."/>
            <person name="Sharma T.R."/>
            <person name="Mohapatra T."/>
            <person name="Singh N.K."/>
            <person name="Messing J."/>
            <person name="Nelson A.B."/>
            <person name="Fuks G."/>
            <person name="Kavchok S."/>
            <person name="Keizer G."/>
            <person name="Linton E."/>
            <person name="Llaca V."/>
            <person name="Song R."/>
            <person name="Tanyolac B."/>
            <person name="Young S."/>
            <person name="Ho-Il K."/>
            <person name="Hahn J.H."/>
            <person name="Sangsakoo G."/>
            <person name="Vanavichit A."/>
            <person name="de Mattos Luiz.A.T."/>
            <person name="Zimmer P.D."/>
            <person name="Malone G."/>
            <person name="Dellagostin O."/>
            <person name="de Oliveira A.C."/>
            <person name="Bevan M."/>
            <person name="Bancroft I."/>
            <person name="Minx P."/>
            <person name="Cordum H."/>
            <person name="Wilson R."/>
            <person name="Cheng Z."/>
            <person name="Jin W."/>
            <person name="Jiang J."/>
            <person name="Leong S.A."/>
            <person name="Iwama H."/>
            <person name="Gojobori T."/>
            <person name="Itoh T."/>
            <person name="Niimura Y."/>
            <person name="Fujii Y."/>
            <person name="Habara T."/>
            <person name="Sakai H."/>
            <person name="Sato Y."/>
            <person name="Wilson G."/>
            <person name="Kumar K."/>
            <person name="McCouch S."/>
            <person name="Juretic N."/>
            <person name="Hoen D."/>
            <person name="Wright S."/>
            <person name="Bruskiewich R."/>
            <person name="Bureau T."/>
            <person name="Miyao A."/>
            <person name="Hirochika H."/>
            <person name="Nishikawa T."/>
            <person name="Kadowaki K."/>
            <person name="Sugiura M."/>
            <person name="Burr B."/>
            <person name="Sasaki T."/>
        </authorList>
    </citation>
    <scope>NUCLEOTIDE SEQUENCE [LARGE SCALE GENOMIC DNA]</scope>
    <source>
        <strain evidence="4">cv. Nipponbare</strain>
    </source>
</reference>
<evidence type="ECO:0000313" key="3">
    <source>
        <dbReference type="EMBL" id="BAD17835.1"/>
    </source>
</evidence>
<dbReference type="Proteomes" id="UP000000763">
    <property type="component" value="Chromosome 8"/>
</dbReference>